<gene>
    <name evidence="2" type="ORF">NJ959_07145</name>
</gene>
<organism evidence="2 3">
    <name type="scientific">Limnofasciculus baicalensis BBK-W-15</name>
    <dbReference type="NCBI Taxonomy" id="2699891"/>
    <lineage>
        <taxon>Bacteria</taxon>
        <taxon>Bacillati</taxon>
        <taxon>Cyanobacteriota</taxon>
        <taxon>Cyanophyceae</taxon>
        <taxon>Coleofasciculales</taxon>
        <taxon>Coleofasciculaceae</taxon>
        <taxon>Limnofasciculus</taxon>
        <taxon>Limnofasciculus baicalensis</taxon>
    </lineage>
</organism>
<dbReference type="InterPro" id="IPR002716">
    <property type="entry name" value="PIN_dom"/>
</dbReference>
<protein>
    <submittedName>
        <fullName evidence="2">PIN domain-containing protein</fullName>
    </submittedName>
</protein>
<keyword evidence="3" id="KW-1185">Reference proteome</keyword>
<name>A0AAE3KLM4_9CYAN</name>
<reference evidence="2" key="1">
    <citation type="submission" date="2022-06" db="EMBL/GenBank/DDBJ databases">
        <title>New cyanobacteria of genus Symplocastrum in benthos of Lake Baikal.</title>
        <authorList>
            <person name="Sorokovikova E."/>
            <person name="Tikhonova I."/>
            <person name="Krasnopeev A."/>
            <person name="Evseev P."/>
            <person name="Gladkikh A."/>
            <person name="Belykh O."/>
        </authorList>
    </citation>
    <scope>NUCLEOTIDE SEQUENCE</scope>
    <source>
        <strain evidence="2">BBK-W-15</strain>
    </source>
</reference>
<accession>A0AAE3KLM4</accession>
<dbReference type="EMBL" id="JAMZMM010000045">
    <property type="protein sequence ID" value="MCP2728249.1"/>
    <property type="molecule type" value="Genomic_DNA"/>
</dbReference>
<evidence type="ECO:0000259" key="1">
    <source>
        <dbReference type="Pfam" id="PF01850"/>
    </source>
</evidence>
<proteinExistence type="predicted"/>
<dbReference type="Proteomes" id="UP001204953">
    <property type="component" value="Unassembled WGS sequence"/>
</dbReference>
<dbReference type="Pfam" id="PF01850">
    <property type="entry name" value="PIN"/>
    <property type="match status" value="1"/>
</dbReference>
<evidence type="ECO:0000313" key="2">
    <source>
        <dbReference type="EMBL" id="MCP2728249.1"/>
    </source>
</evidence>
<dbReference type="InterPro" id="IPR029060">
    <property type="entry name" value="PIN-like_dom_sf"/>
</dbReference>
<feature type="domain" description="PIN" evidence="1">
    <location>
        <begin position="11"/>
        <end position="102"/>
    </location>
</feature>
<dbReference type="SUPFAM" id="SSF88723">
    <property type="entry name" value="PIN domain-like"/>
    <property type="match status" value="1"/>
</dbReference>
<dbReference type="AlphaFoldDB" id="A0AAE3KLM4"/>
<comment type="caution">
    <text evidence="2">The sequence shown here is derived from an EMBL/GenBank/DDBJ whole genome shotgun (WGS) entry which is preliminary data.</text>
</comment>
<evidence type="ECO:0000313" key="3">
    <source>
        <dbReference type="Proteomes" id="UP001204953"/>
    </source>
</evidence>
<sequence>MVEGARKGELAACTSVGVLSEVYAALTWSGAQPPQIPEVASHAVSLLVKDPSQIVVLPTNLAASIKMLEIAANHRLTARRIHDARHAATALVAEVNQVYTYDIGDWRVFQSDGITIVGPPSVLAGNE</sequence>